<dbReference type="CDD" id="cd07341">
    <property type="entry name" value="M56_BlaR1_MecR1_like"/>
    <property type="match status" value="1"/>
</dbReference>
<evidence type="ECO:0000313" key="5">
    <source>
        <dbReference type="Proteomes" id="UP000315750"/>
    </source>
</evidence>
<organism evidence="4 5">
    <name type="scientific">Aeoliella mucimassa</name>
    <dbReference type="NCBI Taxonomy" id="2527972"/>
    <lineage>
        <taxon>Bacteria</taxon>
        <taxon>Pseudomonadati</taxon>
        <taxon>Planctomycetota</taxon>
        <taxon>Planctomycetia</taxon>
        <taxon>Pirellulales</taxon>
        <taxon>Lacipirellulaceae</taxon>
        <taxon>Aeoliella</taxon>
    </lineage>
</organism>
<proteinExistence type="predicted"/>
<dbReference type="Gene3D" id="3.30.1950.10">
    <property type="entry name" value="wza like domain"/>
    <property type="match status" value="1"/>
</dbReference>
<dbReference type="InterPro" id="IPR052173">
    <property type="entry name" value="Beta-lactam_resp_regulator"/>
</dbReference>
<keyword evidence="5" id="KW-1185">Reference proteome</keyword>
<feature type="transmembrane region" description="Helical" evidence="1">
    <location>
        <begin position="42"/>
        <end position="60"/>
    </location>
</feature>
<feature type="domain" description="Polysaccharide export protein N-terminal" evidence="2">
    <location>
        <begin position="366"/>
        <end position="438"/>
    </location>
</feature>
<feature type="transmembrane region" description="Helical" evidence="1">
    <location>
        <begin position="106"/>
        <end position="128"/>
    </location>
</feature>
<dbReference type="Gene3D" id="3.10.560.10">
    <property type="entry name" value="Outer membrane lipoprotein wza domain like"/>
    <property type="match status" value="1"/>
</dbReference>
<evidence type="ECO:0000256" key="1">
    <source>
        <dbReference type="SAM" id="Phobius"/>
    </source>
</evidence>
<evidence type="ECO:0000313" key="4">
    <source>
        <dbReference type="EMBL" id="QDU55388.1"/>
    </source>
</evidence>
<feature type="transmembrane region" description="Helical" evidence="1">
    <location>
        <begin position="314"/>
        <end position="331"/>
    </location>
</feature>
<dbReference type="PANTHER" id="PTHR34978:SF3">
    <property type="entry name" value="SLR0241 PROTEIN"/>
    <property type="match status" value="1"/>
</dbReference>
<feature type="transmembrane region" description="Helical" evidence="1">
    <location>
        <begin position="12"/>
        <end position="30"/>
    </location>
</feature>
<dbReference type="KEGG" id="amuc:Pan181_15770"/>
<feature type="domain" description="Peptidase M56" evidence="3">
    <location>
        <begin position="12"/>
        <end position="298"/>
    </location>
</feature>
<keyword evidence="1" id="KW-1133">Transmembrane helix</keyword>
<dbReference type="OrthoDB" id="279464at2"/>
<reference evidence="4 5" key="1">
    <citation type="submission" date="2019-02" db="EMBL/GenBank/DDBJ databases">
        <title>Deep-cultivation of Planctomycetes and their phenomic and genomic characterization uncovers novel biology.</title>
        <authorList>
            <person name="Wiegand S."/>
            <person name="Jogler M."/>
            <person name="Boedeker C."/>
            <person name="Pinto D."/>
            <person name="Vollmers J."/>
            <person name="Rivas-Marin E."/>
            <person name="Kohn T."/>
            <person name="Peeters S.H."/>
            <person name="Heuer A."/>
            <person name="Rast P."/>
            <person name="Oberbeckmann S."/>
            <person name="Bunk B."/>
            <person name="Jeske O."/>
            <person name="Meyerdierks A."/>
            <person name="Storesund J.E."/>
            <person name="Kallscheuer N."/>
            <person name="Luecker S."/>
            <person name="Lage O.M."/>
            <person name="Pohl T."/>
            <person name="Merkel B.J."/>
            <person name="Hornburger P."/>
            <person name="Mueller R.-W."/>
            <person name="Bruemmer F."/>
            <person name="Labrenz M."/>
            <person name="Spormann A.M."/>
            <person name="Op den Camp H."/>
            <person name="Overmann J."/>
            <person name="Amann R."/>
            <person name="Jetten M.S.M."/>
            <person name="Mascher T."/>
            <person name="Medema M.H."/>
            <person name="Devos D.P."/>
            <person name="Kaster A.-K."/>
            <person name="Ovreas L."/>
            <person name="Rohde M."/>
            <person name="Galperin M.Y."/>
            <person name="Jogler C."/>
        </authorList>
    </citation>
    <scope>NUCLEOTIDE SEQUENCE [LARGE SCALE GENOMIC DNA]</scope>
    <source>
        <strain evidence="4 5">Pan181</strain>
    </source>
</reference>
<dbReference type="EMBL" id="CP036278">
    <property type="protein sequence ID" value="QDU55388.1"/>
    <property type="molecule type" value="Genomic_DNA"/>
</dbReference>
<evidence type="ECO:0000259" key="3">
    <source>
        <dbReference type="Pfam" id="PF05569"/>
    </source>
</evidence>
<keyword evidence="1" id="KW-0812">Transmembrane</keyword>
<sequence>MNDSLESIAIALLRTTLVTSVAAVAAMALLRLLKIHRARTHRIVWLLVLAQGWLLWPYTWSVEVAPVQTSVIVSPTIEASYADGPLVASSSLPRSSGEPAFDMPLLLTRIVLATWGIGVLSLVLLSVVRYLRVYSSGRPGELVSEPHWFAEWDQVRQECGLRSAAELRTTRDTGPLVCWVPWILLVLVPKSLWAKLERTERQAILRHELAHCQRGDLWKNLVVRLLALPQWFNPLVWLAVRRFEEAGEWACDEQVARASGASPATDYARVLLHVADYATQVPAGTVGLTGGQLSRRIQRLIHSPNMEVREMRSYLLLLMLIVIGLFQVIRIERVEAEEPATNAALNPLTSDEPAAAPTPKSKYSFDQPYVIEPPDILLINVTGDEQVSGEHLVGPDGRVNLGSFGSVSVTGCTLEEAKQAVEKKLSPYYHAPVVSVDVFAYNSKKCYVITKHPSGDNVVSIPITGNETVLDAIARIGGVKGQAKLWIDRPAEKATDSLIKQVDYQALTQGEDTSTNFQLLPSDRLFIEYPDPTRLRQALEADSQTIAKLRRTESGLFQVEKESDTVAPPTPFAYDEQPQASDSQTVTVRTRIVTDPKQNLRAIEGLKSGTSITGESQILEGLLGVLDKNDLSKVLATPSITVRNGQVAQVGIDSNESSDTPNLAIKLLNHHSGKLVIFDAEVSVTGLAGGSSESKSTFALNAGESFLTRIPQEHMKESEDIYLLITRE</sequence>
<name>A0A518AKX7_9BACT</name>
<keyword evidence="1" id="KW-0472">Membrane</keyword>
<protein>
    <submittedName>
        <fullName evidence="4">Regulatory protein BlaR1</fullName>
    </submittedName>
</protein>
<dbReference type="AlphaFoldDB" id="A0A518AKX7"/>
<dbReference type="InterPro" id="IPR008756">
    <property type="entry name" value="Peptidase_M56"/>
</dbReference>
<gene>
    <name evidence="4" type="primary">blaR1_3</name>
    <name evidence="4" type="ORF">Pan181_15770</name>
</gene>
<evidence type="ECO:0000259" key="2">
    <source>
        <dbReference type="Pfam" id="PF02563"/>
    </source>
</evidence>
<dbReference type="Pfam" id="PF05569">
    <property type="entry name" value="Peptidase_M56"/>
    <property type="match status" value="1"/>
</dbReference>
<accession>A0A518AKX7</accession>
<dbReference type="Proteomes" id="UP000315750">
    <property type="component" value="Chromosome"/>
</dbReference>
<dbReference type="RefSeq" id="WP_145246256.1">
    <property type="nucleotide sequence ID" value="NZ_CP036278.1"/>
</dbReference>
<dbReference type="Pfam" id="PF02563">
    <property type="entry name" value="Poly_export"/>
    <property type="match status" value="1"/>
</dbReference>
<dbReference type="InterPro" id="IPR003715">
    <property type="entry name" value="Poly_export_N"/>
</dbReference>
<dbReference type="PANTHER" id="PTHR34978">
    <property type="entry name" value="POSSIBLE SENSOR-TRANSDUCER PROTEIN BLAR"/>
    <property type="match status" value="1"/>
</dbReference>